<proteinExistence type="predicted"/>
<sequence>MKNHGLAPSDLVVEAPDLCGPAWARDVSGGDQEGGEGEPLARGWGGRGRLGWAFRGGGGRGERIGGEQAAWVGASGARSSGVGESNATGVGSWGLGGAQARGRHQCTIFTEKEFGVITGLNMDSSFDAPPPPTLNRIRNKYFGASNKVKNADLLTAFNGLRCKDLEEEDDLVWGYETILLLGQLYARKVDDAFPRICNWESSNTYTLGDLHVIGKLRLINVEEEYVYSLNNEIPIPPIKKKKRAKEKFEELKEHIHSMDMKIDLFSHDFTNLYKDFNEFKAGSIQEFKSMNETIRNMFDFVRKVDADNENPHHQFSVNEGDSEVQFATPLKVQHCDPQLKKHSDKMKSPFIVTTGTQEELKNILPPPEKFDLKRTAPTEITSKIFNYMMEGENAYIDYGICEVKMEFF</sequence>
<reference evidence="2" key="1">
    <citation type="submission" date="2020-03" db="EMBL/GenBank/DDBJ databases">
        <title>A high-quality chromosome-level genome assembly of a woody plant with both climbing and erect habits, Rhamnella rubrinervis.</title>
        <authorList>
            <person name="Lu Z."/>
            <person name="Yang Y."/>
            <person name="Zhu X."/>
            <person name="Sun Y."/>
        </authorList>
    </citation>
    <scope>NUCLEOTIDE SEQUENCE</scope>
    <source>
        <strain evidence="2">BYM</strain>
        <tissue evidence="2">Leaf</tissue>
    </source>
</reference>
<dbReference type="AlphaFoldDB" id="A0A8K0MRE4"/>
<protein>
    <submittedName>
        <fullName evidence="2">Uncharacterized protein</fullName>
    </submittedName>
</protein>
<evidence type="ECO:0000256" key="1">
    <source>
        <dbReference type="SAM" id="MobiDB-lite"/>
    </source>
</evidence>
<gene>
    <name evidence="2" type="ORF">FNV43_RR00439</name>
</gene>
<evidence type="ECO:0000313" key="2">
    <source>
        <dbReference type="EMBL" id="KAF3455797.1"/>
    </source>
</evidence>
<comment type="caution">
    <text evidence="2">The sequence shown here is derived from an EMBL/GenBank/DDBJ whole genome shotgun (WGS) entry which is preliminary data.</text>
</comment>
<dbReference type="Proteomes" id="UP000796880">
    <property type="component" value="Unassembled WGS sequence"/>
</dbReference>
<evidence type="ECO:0000313" key="3">
    <source>
        <dbReference type="Proteomes" id="UP000796880"/>
    </source>
</evidence>
<feature type="region of interest" description="Disordered" evidence="1">
    <location>
        <begin position="23"/>
        <end position="43"/>
    </location>
</feature>
<dbReference type="EMBL" id="VOIH02000001">
    <property type="protein sequence ID" value="KAF3455797.1"/>
    <property type="molecule type" value="Genomic_DNA"/>
</dbReference>
<accession>A0A8K0MRE4</accession>
<organism evidence="2 3">
    <name type="scientific">Rhamnella rubrinervis</name>
    <dbReference type="NCBI Taxonomy" id="2594499"/>
    <lineage>
        <taxon>Eukaryota</taxon>
        <taxon>Viridiplantae</taxon>
        <taxon>Streptophyta</taxon>
        <taxon>Embryophyta</taxon>
        <taxon>Tracheophyta</taxon>
        <taxon>Spermatophyta</taxon>
        <taxon>Magnoliopsida</taxon>
        <taxon>eudicotyledons</taxon>
        <taxon>Gunneridae</taxon>
        <taxon>Pentapetalae</taxon>
        <taxon>rosids</taxon>
        <taxon>fabids</taxon>
        <taxon>Rosales</taxon>
        <taxon>Rhamnaceae</taxon>
        <taxon>rhamnoid group</taxon>
        <taxon>Rhamneae</taxon>
        <taxon>Rhamnella</taxon>
    </lineage>
</organism>
<dbReference type="OrthoDB" id="1194650at2759"/>
<keyword evidence="3" id="KW-1185">Reference proteome</keyword>
<name>A0A8K0MRE4_9ROSA</name>